<dbReference type="EMBL" id="CP044542">
    <property type="protein sequence ID" value="QFI15097.1"/>
    <property type="molecule type" value="Genomic_DNA"/>
</dbReference>
<evidence type="ECO:0000256" key="4">
    <source>
        <dbReference type="ARBA" id="ARBA00023136"/>
    </source>
</evidence>
<evidence type="ECO:0000256" key="3">
    <source>
        <dbReference type="ARBA" id="ARBA00022989"/>
    </source>
</evidence>
<feature type="transmembrane region" description="Helical" evidence="5">
    <location>
        <begin position="42"/>
        <end position="60"/>
    </location>
</feature>
<feature type="transmembrane region" description="Helical" evidence="5">
    <location>
        <begin position="66"/>
        <end position="85"/>
    </location>
</feature>
<evidence type="ECO:0000256" key="2">
    <source>
        <dbReference type="ARBA" id="ARBA00022692"/>
    </source>
</evidence>
<dbReference type="Pfam" id="PF05154">
    <property type="entry name" value="TM2"/>
    <property type="match status" value="1"/>
</dbReference>
<organism evidence="7 8">
    <name type="scientific">Borrelia maritima</name>
    <dbReference type="NCBI Taxonomy" id="2761123"/>
    <lineage>
        <taxon>Bacteria</taxon>
        <taxon>Pseudomonadati</taxon>
        <taxon>Spirochaetota</taxon>
        <taxon>Spirochaetia</taxon>
        <taxon>Spirochaetales</taxon>
        <taxon>Borreliaceae</taxon>
        <taxon>Borrelia</taxon>
    </lineage>
</organism>
<comment type="subcellular location">
    <subcellularLocation>
        <location evidence="1">Membrane</location>
        <topology evidence="1">Multi-pass membrane protein</topology>
    </subcellularLocation>
</comment>
<keyword evidence="3 5" id="KW-1133">Transmembrane helix</keyword>
<dbReference type="KEGG" id="bmat:DB723_05225"/>
<name>A0A5J6WE64_9SPIR</name>
<accession>A0A5J6WE64</accession>
<evidence type="ECO:0000313" key="8">
    <source>
        <dbReference type="Proteomes" id="UP000326393"/>
    </source>
</evidence>
<evidence type="ECO:0000313" key="7">
    <source>
        <dbReference type="EMBL" id="QFI15097.1"/>
    </source>
</evidence>
<feature type="domain" description="TM2" evidence="6">
    <location>
        <begin position="37"/>
        <end position="85"/>
    </location>
</feature>
<reference evidence="7 8" key="1">
    <citation type="journal article" date="2020" name="Int. J. Syst. Evol. Microbiol.">
        <title>Borrelia maritima sp. nov., a novel species of the Borrelia burgdorferi sensu lato complex, occupying a basal position to North American species.</title>
        <authorList>
            <person name="Margos G."/>
            <person name="Fedorova N."/>
            <person name="Becker N.S."/>
            <person name="Kleinjan J.E."/>
            <person name="Marosevic D."/>
            <person name="Krebs S."/>
            <person name="Hui L."/>
            <person name="Fingerle V."/>
            <person name="Lane R.S."/>
        </authorList>
    </citation>
    <scope>NUCLEOTIDE SEQUENCE [LARGE SCALE GENOMIC DNA]</scope>
    <source>
        <strain evidence="7 8">CA690</strain>
    </source>
</reference>
<evidence type="ECO:0000256" key="1">
    <source>
        <dbReference type="ARBA" id="ARBA00004141"/>
    </source>
</evidence>
<dbReference type="OrthoDB" id="8215804at2"/>
<dbReference type="GO" id="GO:0016020">
    <property type="term" value="C:membrane"/>
    <property type="evidence" value="ECO:0007669"/>
    <property type="project" value="UniProtKB-SubCell"/>
</dbReference>
<protein>
    <submittedName>
        <fullName evidence="7">TM2 domain-containing protein</fullName>
    </submittedName>
</protein>
<keyword evidence="8" id="KW-1185">Reference proteome</keyword>
<gene>
    <name evidence="7" type="ORF">DB723_05225</name>
</gene>
<dbReference type="AlphaFoldDB" id="A0A5J6WE64"/>
<dbReference type="Proteomes" id="UP000326393">
    <property type="component" value="Plasmid cp32-2"/>
</dbReference>
<keyword evidence="2 5" id="KW-0812">Transmembrane</keyword>
<keyword evidence="7" id="KW-0614">Plasmid</keyword>
<geneLocation type="plasmid" evidence="7 8">
    <name>cp32-2</name>
</geneLocation>
<evidence type="ECO:0000259" key="6">
    <source>
        <dbReference type="Pfam" id="PF05154"/>
    </source>
</evidence>
<evidence type="ECO:0000256" key="5">
    <source>
        <dbReference type="SAM" id="Phobius"/>
    </source>
</evidence>
<keyword evidence="4 5" id="KW-0472">Membrane</keyword>
<proteinExistence type="predicted"/>
<dbReference type="InterPro" id="IPR007829">
    <property type="entry name" value="TM2"/>
</dbReference>
<sequence length="96" mass="10908">MSKAFDEIYCHSCSKAIKKDAEIYIAYGVKNKHAQESYNKTTIFLLCLLLRFLGAYRFYVSKTRTGLLYLFTGGILLVGVLLDIINISKNTFQKGI</sequence>